<keyword evidence="2" id="KW-1185">Reference proteome</keyword>
<dbReference type="EMBL" id="CM046105">
    <property type="protein sequence ID" value="KAI8435423.1"/>
    <property type="molecule type" value="Genomic_DNA"/>
</dbReference>
<gene>
    <name evidence="1" type="ORF">MSG28_003730</name>
</gene>
<sequence>MALAIALVVMLGLASGALLVYLFLVRNFSYWEKRGVNGPKPIPLFGNVKSTTLRRITYNECYRKFYEEHPEDKVVGLYRAWHPCLLVRDLDVLKHVMIRQFDNFVDRGFSFSNKGLGFNLFNAESDDWRVLRTRLSPMFTTGKLKNMLYLMTERGDRFLRYLEPLVERSPEQNVHTLIQRFTIANIGACAFGIDIDINDVDGVFDKLDNLIFASNYTVELEMMLPGILKRFDMSLWPAVIKDFFYGLVKDILRERNGVASNRKDFMDLMLELRAAGEIHGLKRHEGDKERSLRVTEDVMAAQAFVFYAAGYETSATTMAFLLHELALNPRVQDRVAHEIHDVLLQHDHRVTIDCLKDMVYLERVFHETLRMYPVVDPIPRQALERCDLPGVAVERGMGLLVSVSGIHYDPKHWPNPTKFDPDRFLPENSEGRHPCAYLPFGLGPRNCIGMRFAQVQSKVCLMKLLGRYRVEPCESTRRRLSYDPGRLVLRSKHGLPLRLVPRHNTHADTLFHGN</sequence>
<proteinExistence type="predicted"/>
<dbReference type="Proteomes" id="UP001064048">
    <property type="component" value="Chromosome 5"/>
</dbReference>
<evidence type="ECO:0000313" key="1">
    <source>
        <dbReference type="EMBL" id="KAI8435423.1"/>
    </source>
</evidence>
<protein>
    <submittedName>
        <fullName evidence="1">Uncharacterized protein</fullName>
    </submittedName>
</protein>
<name>A0ACC0KG09_CHOFU</name>
<evidence type="ECO:0000313" key="2">
    <source>
        <dbReference type="Proteomes" id="UP001064048"/>
    </source>
</evidence>
<organism evidence="1 2">
    <name type="scientific">Choristoneura fumiferana</name>
    <name type="common">Spruce budworm moth</name>
    <name type="synonym">Archips fumiferana</name>
    <dbReference type="NCBI Taxonomy" id="7141"/>
    <lineage>
        <taxon>Eukaryota</taxon>
        <taxon>Metazoa</taxon>
        <taxon>Ecdysozoa</taxon>
        <taxon>Arthropoda</taxon>
        <taxon>Hexapoda</taxon>
        <taxon>Insecta</taxon>
        <taxon>Pterygota</taxon>
        <taxon>Neoptera</taxon>
        <taxon>Endopterygota</taxon>
        <taxon>Lepidoptera</taxon>
        <taxon>Glossata</taxon>
        <taxon>Ditrysia</taxon>
        <taxon>Tortricoidea</taxon>
        <taxon>Tortricidae</taxon>
        <taxon>Tortricinae</taxon>
        <taxon>Choristoneura</taxon>
    </lineage>
</organism>
<comment type="caution">
    <text evidence="1">The sequence shown here is derived from an EMBL/GenBank/DDBJ whole genome shotgun (WGS) entry which is preliminary data.</text>
</comment>
<accession>A0ACC0KG09</accession>
<reference evidence="1 2" key="1">
    <citation type="journal article" date="2022" name="Genome Biol. Evol.">
        <title>The Spruce Budworm Genome: Reconstructing the Evolutionary History of Antifreeze Proteins.</title>
        <authorList>
            <person name="Beliveau C."/>
            <person name="Gagne P."/>
            <person name="Picq S."/>
            <person name="Vernygora O."/>
            <person name="Keeling C.I."/>
            <person name="Pinkney K."/>
            <person name="Doucet D."/>
            <person name="Wen F."/>
            <person name="Johnston J.S."/>
            <person name="Maaroufi H."/>
            <person name="Boyle B."/>
            <person name="Laroche J."/>
            <person name="Dewar K."/>
            <person name="Juretic N."/>
            <person name="Blackburn G."/>
            <person name="Nisole A."/>
            <person name="Brunet B."/>
            <person name="Brandao M."/>
            <person name="Lumley L."/>
            <person name="Duan J."/>
            <person name="Quan G."/>
            <person name="Lucarotti C.J."/>
            <person name="Roe A.D."/>
            <person name="Sperling F.A.H."/>
            <person name="Levesque R.C."/>
            <person name="Cusson M."/>
        </authorList>
    </citation>
    <scope>NUCLEOTIDE SEQUENCE [LARGE SCALE GENOMIC DNA]</scope>
    <source>
        <strain evidence="1">Glfc:IPQL:Cfum</strain>
    </source>
</reference>